<dbReference type="InterPro" id="IPR007168">
    <property type="entry name" value="Phageshock_PspC_N"/>
</dbReference>
<evidence type="ECO:0000259" key="7">
    <source>
        <dbReference type="Pfam" id="PF04024"/>
    </source>
</evidence>
<evidence type="ECO:0000256" key="2">
    <source>
        <dbReference type="ARBA" id="ARBA00022475"/>
    </source>
</evidence>
<keyword evidence="3 6" id="KW-0812">Transmembrane</keyword>
<sequence>MSVNDPLSQPLMRVRQGKLIAGVCGGIAKWLGWDPTLVRLGYVVLTVLSVGFPGILMYIVLWILMPQEPV</sequence>
<dbReference type="PANTHER" id="PTHR33885:SF3">
    <property type="entry name" value="PHAGE SHOCK PROTEIN C"/>
    <property type="match status" value="1"/>
</dbReference>
<dbReference type="AlphaFoldDB" id="A0A6I3KP08"/>
<evidence type="ECO:0000313" key="9">
    <source>
        <dbReference type="Proteomes" id="UP000440694"/>
    </source>
</evidence>
<keyword evidence="9" id="KW-1185">Reference proteome</keyword>
<dbReference type="EMBL" id="WMBQ01000002">
    <property type="protein sequence ID" value="MTD95512.1"/>
    <property type="molecule type" value="Genomic_DNA"/>
</dbReference>
<evidence type="ECO:0000313" key="8">
    <source>
        <dbReference type="EMBL" id="MTD95512.1"/>
    </source>
</evidence>
<reference evidence="8 9" key="1">
    <citation type="submission" date="2019-11" db="EMBL/GenBank/DDBJ databases">
        <title>Identification of a novel strain.</title>
        <authorList>
            <person name="Xu Q."/>
            <person name="Wang G."/>
        </authorList>
    </citation>
    <scope>NUCLEOTIDE SEQUENCE [LARGE SCALE GENOMIC DNA]</scope>
    <source>
        <strain evidence="9">xq</strain>
    </source>
</reference>
<dbReference type="RefSeq" id="WP_154740051.1">
    <property type="nucleotide sequence ID" value="NZ_WMBQ01000002.1"/>
</dbReference>
<comment type="caution">
    <text evidence="8">The sequence shown here is derived from an EMBL/GenBank/DDBJ whole genome shotgun (WGS) entry which is preliminary data.</text>
</comment>
<evidence type="ECO:0000256" key="4">
    <source>
        <dbReference type="ARBA" id="ARBA00022989"/>
    </source>
</evidence>
<evidence type="ECO:0000256" key="3">
    <source>
        <dbReference type="ARBA" id="ARBA00022692"/>
    </source>
</evidence>
<accession>A0A6I3KP08</accession>
<evidence type="ECO:0000256" key="6">
    <source>
        <dbReference type="SAM" id="Phobius"/>
    </source>
</evidence>
<feature type="domain" description="Phage shock protein PspC N-terminal" evidence="7">
    <location>
        <begin position="10"/>
        <end position="68"/>
    </location>
</feature>
<dbReference type="GO" id="GO:0005886">
    <property type="term" value="C:plasma membrane"/>
    <property type="evidence" value="ECO:0007669"/>
    <property type="project" value="UniProtKB-SubCell"/>
</dbReference>
<gene>
    <name evidence="8" type="ORF">GIW81_14325</name>
</gene>
<protein>
    <submittedName>
        <fullName evidence="8">PspC domain-containing protein</fullName>
    </submittedName>
</protein>
<dbReference type="InterPro" id="IPR052027">
    <property type="entry name" value="PspC"/>
</dbReference>
<evidence type="ECO:0000256" key="5">
    <source>
        <dbReference type="ARBA" id="ARBA00023136"/>
    </source>
</evidence>
<dbReference type="Proteomes" id="UP000440694">
    <property type="component" value="Unassembled WGS sequence"/>
</dbReference>
<dbReference type="PANTHER" id="PTHR33885">
    <property type="entry name" value="PHAGE SHOCK PROTEIN C"/>
    <property type="match status" value="1"/>
</dbReference>
<proteinExistence type="predicted"/>
<keyword evidence="5 6" id="KW-0472">Membrane</keyword>
<name>A0A6I3KP08_9HYPH</name>
<keyword evidence="2" id="KW-1003">Cell membrane</keyword>
<evidence type="ECO:0000256" key="1">
    <source>
        <dbReference type="ARBA" id="ARBA00004162"/>
    </source>
</evidence>
<keyword evidence="4 6" id="KW-1133">Transmembrane helix</keyword>
<feature type="transmembrane region" description="Helical" evidence="6">
    <location>
        <begin position="40"/>
        <end position="64"/>
    </location>
</feature>
<dbReference type="Pfam" id="PF04024">
    <property type="entry name" value="PspC"/>
    <property type="match status" value="1"/>
</dbReference>
<organism evidence="8 9">
    <name type="scientific">Hyphomicrobium album</name>
    <dbReference type="NCBI Taxonomy" id="2665159"/>
    <lineage>
        <taxon>Bacteria</taxon>
        <taxon>Pseudomonadati</taxon>
        <taxon>Pseudomonadota</taxon>
        <taxon>Alphaproteobacteria</taxon>
        <taxon>Hyphomicrobiales</taxon>
        <taxon>Hyphomicrobiaceae</taxon>
        <taxon>Hyphomicrobium</taxon>
    </lineage>
</organism>
<comment type="subcellular location">
    <subcellularLocation>
        <location evidence="1">Cell membrane</location>
        <topology evidence="1">Single-pass membrane protein</topology>
    </subcellularLocation>
</comment>